<dbReference type="Proteomes" id="UP001183648">
    <property type="component" value="Unassembled WGS sequence"/>
</dbReference>
<sequence length="280" mass="30664">MTATAPSRTARQMLSKVPEITLWFWVIKVLCTTVGESFADYVNETLGFGLVPTTVLFGVATVVVMAVQFRLRRYVPSVYWLAVVLISVLGTLLTDNLTDAHDVPLWISSTVFSILLAVVFGLWYAREGTLSIHSITTTPREAWYWLVVLVTFALGTALGDWTLDLTGWSPGVSILLPLGLSIAVLLAWRAGLDAVLSFWVAYVLTRPLGANIGDFLASDRSEGGLGLGTMWTSLIFLGTILAVVLYLTVTRADEEPPEGHHDDHRHDLLPHHPHGQADPS</sequence>
<organism evidence="3 4">
    <name type="scientific">Nocardioides marmoribigeumensis</name>
    <dbReference type="NCBI Taxonomy" id="433649"/>
    <lineage>
        <taxon>Bacteria</taxon>
        <taxon>Bacillati</taxon>
        <taxon>Actinomycetota</taxon>
        <taxon>Actinomycetes</taxon>
        <taxon>Propionibacteriales</taxon>
        <taxon>Nocardioidaceae</taxon>
        <taxon>Nocardioides</taxon>
    </lineage>
</organism>
<dbReference type="RefSeq" id="WP_310301719.1">
    <property type="nucleotide sequence ID" value="NZ_BAAAPS010000008.1"/>
</dbReference>
<keyword evidence="2" id="KW-0812">Transmembrane</keyword>
<dbReference type="InterPro" id="IPR007136">
    <property type="entry name" value="DUF347"/>
</dbReference>
<feature type="transmembrane region" description="Helical" evidence="2">
    <location>
        <begin position="20"/>
        <end position="39"/>
    </location>
</feature>
<dbReference type="Pfam" id="PF03988">
    <property type="entry name" value="DUF347"/>
    <property type="match status" value="3"/>
</dbReference>
<reference evidence="3 4" key="1">
    <citation type="submission" date="2023-07" db="EMBL/GenBank/DDBJ databases">
        <title>Sequencing the genomes of 1000 actinobacteria strains.</title>
        <authorList>
            <person name="Klenk H.-P."/>
        </authorList>
    </citation>
    <scope>NUCLEOTIDE SEQUENCE [LARGE SCALE GENOMIC DNA]</scope>
    <source>
        <strain evidence="3 4">DSM 19426</strain>
    </source>
</reference>
<proteinExistence type="predicted"/>
<dbReference type="EMBL" id="JAVDYG010000001">
    <property type="protein sequence ID" value="MDR7362403.1"/>
    <property type="molecule type" value="Genomic_DNA"/>
</dbReference>
<feature type="transmembrane region" description="Helical" evidence="2">
    <location>
        <begin position="74"/>
        <end position="93"/>
    </location>
</feature>
<evidence type="ECO:0000313" key="3">
    <source>
        <dbReference type="EMBL" id="MDR7362403.1"/>
    </source>
</evidence>
<keyword evidence="4" id="KW-1185">Reference proteome</keyword>
<feature type="region of interest" description="Disordered" evidence="1">
    <location>
        <begin position="255"/>
        <end position="280"/>
    </location>
</feature>
<keyword evidence="2" id="KW-1133">Transmembrane helix</keyword>
<accession>A0ABU2BUU9</accession>
<feature type="transmembrane region" description="Helical" evidence="2">
    <location>
        <begin position="45"/>
        <end position="67"/>
    </location>
</feature>
<feature type="transmembrane region" description="Helical" evidence="2">
    <location>
        <begin position="175"/>
        <end position="204"/>
    </location>
</feature>
<gene>
    <name evidence="3" type="ORF">J2S63_001956</name>
</gene>
<feature type="compositionally biased region" description="Basic and acidic residues" evidence="1">
    <location>
        <begin position="255"/>
        <end position="270"/>
    </location>
</feature>
<feature type="transmembrane region" description="Helical" evidence="2">
    <location>
        <begin position="105"/>
        <end position="123"/>
    </location>
</feature>
<feature type="transmembrane region" description="Helical" evidence="2">
    <location>
        <begin position="225"/>
        <end position="247"/>
    </location>
</feature>
<evidence type="ECO:0000256" key="1">
    <source>
        <dbReference type="SAM" id="MobiDB-lite"/>
    </source>
</evidence>
<comment type="caution">
    <text evidence="3">The sequence shown here is derived from an EMBL/GenBank/DDBJ whole genome shotgun (WGS) entry which is preliminary data.</text>
</comment>
<protein>
    <submittedName>
        <fullName evidence="3">Membrane-anchored protein</fullName>
    </submittedName>
</protein>
<evidence type="ECO:0000313" key="4">
    <source>
        <dbReference type="Proteomes" id="UP001183648"/>
    </source>
</evidence>
<evidence type="ECO:0000256" key="2">
    <source>
        <dbReference type="SAM" id="Phobius"/>
    </source>
</evidence>
<feature type="transmembrane region" description="Helical" evidence="2">
    <location>
        <begin position="143"/>
        <end position="163"/>
    </location>
</feature>
<name>A0ABU2BUU9_9ACTN</name>
<keyword evidence="2" id="KW-0472">Membrane</keyword>